<dbReference type="SMART" id="SM00382">
    <property type="entry name" value="AAA"/>
    <property type="match status" value="1"/>
</dbReference>
<dbReference type="EMBL" id="CDGG01000001">
    <property type="protein sequence ID" value="CEI80610.1"/>
    <property type="molecule type" value="Genomic_DNA"/>
</dbReference>
<feature type="domain" description="ABC transporter" evidence="11">
    <location>
        <begin position="4"/>
        <end position="229"/>
    </location>
</feature>
<sequence>MAILELKKVQKTFGSGRTKVEAMKETNFEAQQGELVAVIGPSGSGKSTFLSIAGGLQTPTAGEVRMNGTALTDLKEKKRAALRLKEVGFVLQASNLVPYLNVGQQMQLLDKVKKGNMSKAESEALYQSLGIDHLLCSFPKDLSGGERQRVAIAKALYTNPSLILADEPTASLDSDRAFEVMRMLKEITEEKQTATIVVTHDTRLIEDCDKVYQMTDGNMELQEKERYTV</sequence>
<protein>
    <recommendedName>
        <fullName evidence="9">Putative hemin import ATP-binding protein HrtA</fullName>
    </recommendedName>
</protein>
<dbReference type="InterPro" id="IPR003593">
    <property type="entry name" value="AAA+_ATPase"/>
</dbReference>
<dbReference type="InterPro" id="IPR015854">
    <property type="entry name" value="ABC_transpr_LolD-like"/>
</dbReference>
<keyword evidence="5" id="KW-0547">Nucleotide-binding</keyword>
<dbReference type="Proteomes" id="UP000040453">
    <property type="component" value="Unassembled WGS sequence"/>
</dbReference>
<dbReference type="STRING" id="545501.BN997_00416"/>
<gene>
    <name evidence="12" type="primary">hrtA</name>
    <name evidence="12" type="ORF">BN997_00416</name>
</gene>
<dbReference type="Gene3D" id="3.40.50.300">
    <property type="entry name" value="P-loop containing nucleotide triphosphate hydrolases"/>
    <property type="match status" value="1"/>
</dbReference>
<dbReference type="CDD" id="cd03255">
    <property type="entry name" value="ABC_MJ0796_LolCDE_FtsE"/>
    <property type="match status" value="1"/>
</dbReference>
<dbReference type="PROSITE" id="PS00211">
    <property type="entry name" value="ABC_TRANSPORTER_1"/>
    <property type="match status" value="1"/>
</dbReference>
<evidence type="ECO:0000313" key="13">
    <source>
        <dbReference type="Proteomes" id="UP000040453"/>
    </source>
</evidence>
<organism evidence="12 13">
    <name type="scientific">Oceanobacillus oncorhynchi</name>
    <dbReference type="NCBI Taxonomy" id="545501"/>
    <lineage>
        <taxon>Bacteria</taxon>
        <taxon>Bacillati</taxon>
        <taxon>Bacillota</taxon>
        <taxon>Bacilli</taxon>
        <taxon>Bacillales</taxon>
        <taxon>Bacillaceae</taxon>
        <taxon>Oceanobacillus</taxon>
    </lineage>
</organism>
<dbReference type="InterPro" id="IPR003439">
    <property type="entry name" value="ABC_transporter-like_ATP-bd"/>
</dbReference>
<evidence type="ECO:0000256" key="9">
    <source>
        <dbReference type="ARBA" id="ARBA00024432"/>
    </source>
</evidence>
<keyword evidence="7" id="KW-0472">Membrane</keyword>
<dbReference type="InterPro" id="IPR017911">
    <property type="entry name" value="MacB-like_ATP-bd"/>
</dbReference>
<keyword evidence="3" id="KW-0813">Transport</keyword>
<accession>A0A0A1M5N0</accession>
<dbReference type="GO" id="GO:0005524">
    <property type="term" value="F:ATP binding"/>
    <property type="evidence" value="ECO:0007669"/>
    <property type="project" value="UniProtKB-KW"/>
</dbReference>
<evidence type="ECO:0000259" key="11">
    <source>
        <dbReference type="PROSITE" id="PS50893"/>
    </source>
</evidence>
<keyword evidence="13" id="KW-1185">Reference proteome</keyword>
<reference evidence="12 13" key="1">
    <citation type="submission" date="2014-11" db="EMBL/GenBank/DDBJ databases">
        <authorList>
            <person name="Urmite Genomes Urmite Genomes"/>
        </authorList>
    </citation>
    <scope>NUCLEOTIDE SEQUENCE [LARGE SCALE GENOMIC DNA]</scope>
    <source>
        <strain evidence="12 13">Oc5</strain>
    </source>
</reference>
<comment type="subcellular location">
    <subcellularLocation>
        <location evidence="1">Cell membrane</location>
        <topology evidence="1">Peripheral membrane protein</topology>
    </subcellularLocation>
</comment>
<evidence type="ECO:0000256" key="7">
    <source>
        <dbReference type="ARBA" id="ARBA00023136"/>
    </source>
</evidence>
<dbReference type="GO" id="GO:0016887">
    <property type="term" value="F:ATP hydrolysis activity"/>
    <property type="evidence" value="ECO:0007669"/>
    <property type="project" value="InterPro"/>
</dbReference>
<dbReference type="Pfam" id="PF00005">
    <property type="entry name" value="ABC_tran"/>
    <property type="match status" value="1"/>
</dbReference>
<keyword evidence="4" id="KW-1003">Cell membrane</keyword>
<comment type="similarity">
    <text evidence="8">Belongs to the ABC transporter superfamily. HrtA family.</text>
</comment>
<evidence type="ECO:0000256" key="5">
    <source>
        <dbReference type="ARBA" id="ARBA00022741"/>
    </source>
</evidence>
<dbReference type="InterPro" id="IPR017871">
    <property type="entry name" value="ABC_transporter-like_CS"/>
</dbReference>
<comment type="function">
    <text evidence="10">Part of the ABC transporter complex hrt involved in hemin import. Responsible for energy coupling to the transport system.</text>
</comment>
<dbReference type="PROSITE" id="PS50893">
    <property type="entry name" value="ABC_TRANSPORTER_2"/>
    <property type="match status" value="1"/>
</dbReference>
<dbReference type="InterPro" id="IPR027417">
    <property type="entry name" value="P-loop_NTPase"/>
</dbReference>
<dbReference type="PANTHER" id="PTHR24220:SF666">
    <property type="entry name" value="HEMIN IMPORT ATP-BINDING PROTEIN HRTA-RELATED"/>
    <property type="match status" value="1"/>
</dbReference>
<evidence type="ECO:0000256" key="1">
    <source>
        <dbReference type="ARBA" id="ARBA00004202"/>
    </source>
</evidence>
<evidence type="ECO:0000256" key="2">
    <source>
        <dbReference type="ARBA" id="ARBA00011131"/>
    </source>
</evidence>
<evidence type="ECO:0000313" key="12">
    <source>
        <dbReference type="EMBL" id="CEI80610.1"/>
    </source>
</evidence>
<name>A0A0A1M5N0_9BACI</name>
<evidence type="ECO:0000256" key="10">
    <source>
        <dbReference type="ARBA" id="ARBA00024721"/>
    </source>
</evidence>
<comment type="subunit">
    <text evidence="2">The complex is composed of two ATP-binding proteins (HrtA), two transmembrane proteins (HrtB) and a solute-binding protein.</text>
</comment>
<dbReference type="AlphaFoldDB" id="A0A0A1M5N0"/>
<dbReference type="RefSeq" id="WP_042529194.1">
    <property type="nucleotide sequence ID" value="NZ_CDGG01000001.1"/>
</dbReference>
<proteinExistence type="inferred from homology"/>
<evidence type="ECO:0000256" key="8">
    <source>
        <dbReference type="ARBA" id="ARBA00024359"/>
    </source>
</evidence>
<dbReference type="SUPFAM" id="SSF52540">
    <property type="entry name" value="P-loop containing nucleoside triphosphate hydrolases"/>
    <property type="match status" value="1"/>
</dbReference>
<evidence type="ECO:0000256" key="3">
    <source>
        <dbReference type="ARBA" id="ARBA00022448"/>
    </source>
</evidence>
<dbReference type="OrthoDB" id="9791546at2"/>
<evidence type="ECO:0000256" key="6">
    <source>
        <dbReference type="ARBA" id="ARBA00022840"/>
    </source>
</evidence>
<evidence type="ECO:0000256" key="4">
    <source>
        <dbReference type="ARBA" id="ARBA00022475"/>
    </source>
</evidence>
<dbReference type="GO" id="GO:0005886">
    <property type="term" value="C:plasma membrane"/>
    <property type="evidence" value="ECO:0007669"/>
    <property type="project" value="UniProtKB-SubCell"/>
</dbReference>
<keyword evidence="6 12" id="KW-0067">ATP-binding</keyword>
<dbReference type="PANTHER" id="PTHR24220">
    <property type="entry name" value="IMPORT ATP-BINDING PROTEIN"/>
    <property type="match status" value="1"/>
</dbReference>
<dbReference type="GO" id="GO:0022857">
    <property type="term" value="F:transmembrane transporter activity"/>
    <property type="evidence" value="ECO:0007669"/>
    <property type="project" value="TreeGrafter"/>
</dbReference>